<proteinExistence type="predicted"/>
<dbReference type="Proteomes" id="UP001603857">
    <property type="component" value="Unassembled WGS sequence"/>
</dbReference>
<reference evidence="1 2" key="1">
    <citation type="submission" date="2024-08" db="EMBL/GenBank/DDBJ databases">
        <title>Insights into the chromosomal genome structure of Flemingia macrophylla.</title>
        <authorList>
            <person name="Ding Y."/>
            <person name="Zhao Y."/>
            <person name="Bi W."/>
            <person name="Wu M."/>
            <person name="Zhao G."/>
            <person name="Gong Y."/>
            <person name="Li W."/>
            <person name="Zhang P."/>
        </authorList>
    </citation>
    <scope>NUCLEOTIDE SEQUENCE [LARGE SCALE GENOMIC DNA]</scope>
    <source>
        <strain evidence="1">DYQJB</strain>
        <tissue evidence="1">Leaf</tissue>
    </source>
</reference>
<keyword evidence="2" id="KW-1185">Reference proteome</keyword>
<sequence length="66" mass="7711">MHDITMVIDSNHKVSRQCKVRSWQQWPNILAWQMIPLCLSECEALSACITKKKTIIILGEIKIMER</sequence>
<comment type="caution">
    <text evidence="1">The sequence shown here is derived from an EMBL/GenBank/DDBJ whole genome shotgun (WGS) entry which is preliminary data.</text>
</comment>
<dbReference type="AlphaFoldDB" id="A0ABD1LYE4"/>
<gene>
    <name evidence="1" type="ORF">Fmac_021928</name>
</gene>
<protein>
    <submittedName>
        <fullName evidence="1">Uncharacterized protein</fullName>
    </submittedName>
</protein>
<name>A0ABD1LYE4_9FABA</name>
<evidence type="ECO:0000313" key="1">
    <source>
        <dbReference type="EMBL" id="KAL2328501.1"/>
    </source>
</evidence>
<dbReference type="EMBL" id="JBGMDY010000007">
    <property type="protein sequence ID" value="KAL2328501.1"/>
    <property type="molecule type" value="Genomic_DNA"/>
</dbReference>
<accession>A0ABD1LYE4</accession>
<organism evidence="1 2">
    <name type="scientific">Flemingia macrophylla</name>
    <dbReference type="NCBI Taxonomy" id="520843"/>
    <lineage>
        <taxon>Eukaryota</taxon>
        <taxon>Viridiplantae</taxon>
        <taxon>Streptophyta</taxon>
        <taxon>Embryophyta</taxon>
        <taxon>Tracheophyta</taxon>
        <taxon>Spermatophyta</taxon>
        <taxon>Magnoliopsida</taxon>
        <taxon>eudicotyledons</taxon>
        <taxon>Gunneridae</taxon>
        <taxon>Pentapetalae</taxon>
        <taxon>rosids</taxon>
        <taxon>fabids</taxon>
        <taxon>Fabales</taxon>
        <taxon>Fabaceae</taxon>
        <taxon>Papilionoideae</taxon>
        <taxon>50 kb inversion clade</taxon>
        <taxon>NPAAA clade</taxon>
        <taxon>indigoferoid/millettioid clade</taxon>
        <taxon>Phaseoleae</taxon>
        <taxon>Flemingia</taxon>
    </lineage>
</organism>
<evidence type="ECO:0000313" key="2">
    <source>
        <dbReference type="Proteomes" id="UP001603857"/>
    </source>
</evidence>